<gene>
    <name evidence="8" type="primary">g12512</name>
    <name evidence="8" type="ORF">VP750_LOCUS11134</name>
</gene>
<evidence type="ECO:0000256" key="2">
    <source>
        <dbReference type="ARBA" id="ARBA00005582"/>
    </source>
</evidence>
<evidence type="ECO:0000256" key="5">
    <source>
        <dbReference type="ARBA" id="ARBA00022842"/>
    </source>
</evidence>
<sequence>MTSPEQPLPAPEKARTGRDLQRYSTDGERLLAGCIPVRKRSAANGVDGVEVLLVSSRGGKGLVFPKGGWETDEDVESAAARETVEEAGVRGKLEVPMLGKFRYMGKPDKQHTAPVKCIIHMFVMHVADELPVWPEMAQRQRFWLSVEEACAKCRHPWMREALQMWLEQRGWSPRQDCSGLEPQTNGVPVAS</sequence>
<dbReference type="PANTHER" id="PTHR12629:SF0">
    <property type="entry name" value="DIPHOSPHOINOSITOL-POLYPHOSPHATE DIPHOSPHATASE"/>
    <property type="match status" value="1"/>
</dbReference>
<dbReference type="InterPro" id="IPR015797">
    <property type="entry name" value="NUDIX_hydrolase-like_dom_sf"/>
</dbReference>
<name>A0ABP1GHJ6_9CHLO</name>
<dbReference type="InterPro" id="IPR000086">
    <property type="entry name" value="NUDIX_hydrolase_dom"/>
</dbReference>
<evidence type="ECO:0000256" key="1">
    <source>
        <dbReference type="ARBA" id="ARBA00001946"/>
    </source>
</evidence>
<dbReference type="PANTHER" id="PTHR12629">
    <property type="entry name" value="DIPHOSPHOINOSITOL POLYPHOSPHATE PHOSPHOHYDROLASE"/>
    <property type="match status" value="1"/>
</dbReference>
<feature type="domain" description="Nudix hydrolase" evidence="7">
    <location>
        <begin position="27"/>
        <end position="166"/>
    </location>
</feature>
<dbReference type="Proteomes" id="UP001497392">
    <property type="component" value="Unassembled WGS sequence"/>
</dbReference>
<keyword evidence="3" id="KW-0479">Metal-binding</keyword>
<organism evidence="8 9">
    <name type="scientific">Coccomyxa viridis</name>
    <dbReference type="NCBI Taxonomy" id="1274662"/>
    <lineage>
        <taxon>Eukaryota</taxon>
        <taxon>Viridiplantae</taxon>
        <taxon>Chlorophyta</taxon>
        <taxon>core chlorophytes</taxon>
        <taxon>Trebouxiophyceae</taxon>
        <taxon>Trebouxiophyceae incertae sedis</taxon>
        <taxon>Coccomyxaceae</taxon>
        <taxon>Coccomyxa</taxon>
    </lineage>
</organism>
<comment type="cofactor">
    <cofactor evidence="1">
        <name>Mg(2+)</name>
        <dbReference type="ChEBI" id="CHEBI:18420"/>
    </cofactor>
</comment>
<reference evidence="8 9" key="1">
    <citation type="submission" date="2024-06" db="EMBL/GenBank/DDBJ databases">
        <authorList>
            <person name="Kraege A."/>
            <person name="Thomma B."/>
        </authorList>
    </citation>
    <scope>NUCLEOTIDE SEQUENCE [LARGE SCALE GENOMIC DNA]</scope>
</reference>
<accession>A0ABP1GHJ6</accession>
<dbReference type="SUPFAM" id="SSF55811">
    <property type="entry name" value="Nudix"/>
    <property type="match status" value="1"/>
</dbReference>
<comment type="similarity">
    <text evidence="2">Belongs to the Nudix hydrolase family.</text>
</comment>
<dbReference type="PROSITE" id="PS51462">
    <property type="entry name" value="NUDIX"/>
    <property type="match status" value="1"/>
</dbReference>
<dbReference type="PROSITE" id="PS00893">
    <property type="entry name" value="NUDIX_BOX"/>
    <property type="match status" value="1"/>
</dbReference>
<evidence type="ECO:0000256" key="4">
    <source>
        <dbReference type="ARBA" id="ARBA00022801"/>
    </source>
</evidence>
<evidence type="ECO:0000259" key="7">
    <source>
        <dbReference type="PROSITE" id="PS51462"/>
    </source>
</evidence>
<dbReference type="EMBL" id="CAXHTA020000020">
    <property type="protein sequence ID" value="CAL5229228.1"/>
    <property type="molecule type" value="Genomic_DNA"/>
</dbReference>
<evidence type="ECO:0000313" key="8">
    <source>
        <dbReference type="EMBL" id="CAL5229228.1"/>
    </source>
</evidence>
<feature type="compositionally biased region" description="Pro residues" evidence="6">
    <location>
        <begin position="1"/>
        <end position="10"/>
    </location>
</feature>
<evidence type="ECO:0000256" key="6">
    <source>
        <dbReference type="SAM" id="MobiDB-lite"/>
    </source>
</evidence>
<keyword evidence="4" id="KW-0378">Hydrolase</keyword>
<comment type="caution">
    <text evidence="8">The sequence shown here is derived from an EMBL/GenBank/DDBJ whole genome shotgun (WGS) entry which is preliminary data.</text>
</comment>
<dbReference type="Gene3D" id="3.90.79.10">
    <property type="entry name" value="Nucleoside Triphosphate Pyrophosphohydrolase"/>
    <property type="match status" value="1"/>
</dbReference>
<keyword evidence="5" id="KW-0460">Magnesium</keyword>
<keyword evidence="9" id="KW-1185">Reference proteome</keyword>
<dbReference type="InterPro" id="IPR020084">
    <property type="entry name" value="NUDIX_hydrolase_CS"/>
</dbReference>
<dbReference type="CDD" id="cd04666">
    <property type="entry name" value="NUDIX_DIPP2_like_Nudt4"/>
    <property type="match status" value="1"/>
</dbReference>
<evidence type="ECO:0000313" key="9">
    <source>
        <dbReference type="Proteomes" id="UP001497392"/>
    </source>
</evidence>
<feature type="region of interest" description="Disordered" evidence="6">
    <location>
        <begin position="1"/>
        <end position="20"/>
    </location>
</feature>
<evidence type="ECO:0000256" key="3">
    <source>
        <dbReference type="ARBA" id="ARBA00022723"/>
    </source>
</evidence>
<dbReference type="Pfam" id="PF00293">
    <property type="entry name" value="NUDIX"/>
    <property type="match status" value="1"/>
</dbReference>
<dbReference type="InterPro" id="IPR047198">
    <property type="entry name" value="DDP-like_NUDIX"/>
</dbReference>
<protein>
    <submittedName>
        <fullName evidence="8">G12512 protein</fullName>
    </submittedName>
</protein>
<proteinExistence type="inferred from homology"/>